<dbReference type="PANTHER" id="PTHR48475">
    <property type="entry name" value="RIBONUCLEASE H"/>
    <property type="match status" value="1"/>
</dbReference>
<name>A0A371G3M6_MUCPR</name>
<comment type="caution">
    <text evidence="2">The sequence shown here is derived from an EMBL/GenBank/DDBJ whole genome shotgun (WGS) entry which is preliminary data.</text>
</comment>
<evidence type="ECO:0000313" key="2">
    <source>
        <dbReference type="EMBL" id="RDX85170.1"/>
    </source>
</evidence>
<evidence type="ECO:0000259" key="1">
    <source>
        <dbReference type="Pfam" id="PF13456"/>
    </source>
</evidence>
<dbReference type="STRING" id="157652.A0A371G3M6"/>
<dbReference type="Proteomes" id="UP000257109">
    <property type="component" value="Unassembled WGS sequence"/>
</dbReference>
<dbReference type="Gene3D" id="3.30.420.10">
    <property type="entry name" value="Ribonuclease H-like superfamily/Ribonuclease H"/>
    <property type="match status" value="1"/>
</dbReference>
<accession>A0A371G3M6</accession>
<dbReference type="EMBL" id="QJKJ01006858">
    <property type="protein sequence ID" value="RDX85170.1"/>
    <property type="molecule type" value="Genomic_DNA"/>
</dbReference>
<keyword evidence="3" id="KW-1185">Reference proteome</keyword>
<dbReference type="SUPFAM" id="SSF53098">
    <property type="entry name" value="Ribonuclease H-like"/>
    <property type="match status" value="1"/>
</dbReference>
<dbReference type="PANTHER" id="PTHR48475:SF1">
    <property type="entry name" value="RNASE H TYPE-1 DOMAIN-CONTAINING PROTEIN"/>
    <property type="match status" value="1"/>
</dbReference>
<dbReference type="AlphaFoldDB" id="A0A371G3M6"/>
<organism evidence="2 3">
    <name type="scientific">Mucuna pruriens</name>
    <name type="common">Velvet bean</name>
    <name type="synonym">Dolichos pruriens</name>
    <dbReference type="NCBI Taxonomy" id="157652"/>
    <lineage>
        <taxon>Eukaryota</taxon>
        <taxon>Viridiplantae</taxon>
        <taxon>Streptophyta</taxon>
        <taxon>Embryophyta</taxon>
        <taxon>Tracheophyta</taxon>
        <taxon>Spermatophyta</taxon>
        <taxon>Magnoliopsida</taxon>
        <taxon>eudicotyledons</taxon>
        <taxon>Gunneridae</taxon>
        <taxon>Pentapetalae</taxon>
        <taxon>rosids</taxon>
        <taxon>fabids</taxon>
        <taxon>Fabales</taxon>
        <taxon>Fabaceae</taxon>
        <taxon>Papilionoideae</taxon>
        <taxon>50 kb inversion clade</taxon>
        <taxon>NPAAA clade</taxon>
        <taxon>indigoferoid/millettioid clade</taxon>
        <taxon>Phaseoleae</taxon>
        <taxon>Mucuna</taxon>
    </lineage>
</organism>
<dbReference type="GO" id="GO:0003676">
    <property type="term" value="F:nucleic acid binding"/>
    <property type="evidence" value="ECO:0007669"/>
    <property type="project" value="InterPro"/>
</dbReference>
<sequence>MALSKYDIVYKSQKAIKGSTLVEQLAHHPLGNYQLFVHKFPNEHIMSIDEIEVMAKSNEWKLWFDGASNLLGNEIGAVLASLKGQYFHFSNKLDFNYINNMAEYEAYAMGIMMAIKPQVEKLEVFGDSTLVIYQLRREWEMRDSKLIPYDNHITKMSEHFNKITFHYVPRDDNQMVDTLATLLSILQGAYPLEATENKKRTLRRLATGFFLSEVILYKRSSDLTLLRCVVDREAKEIMKEVHEGAFGTYANSHALARKTL</sequence>
<feature type="domain" description="RNase H type-1" evidence="1">
    <location>
        <begin position="74"/>
        <end position="181"/>
    </location>
</feature>
<dbReference type="InterPro" id="IPR036397">
    <property type="entry name" value="RNaseH_sf"/>
</dbReference>
<protein>
    <recommendedName>
        <fullName evidence="1">RNase H type-1 domain-containing protein</fullName>
    </recommendedName>
</protein>
<dbReference type="InterPro" id="IPR012337">
    <property type="entry name" value="RNaseH-like_sf"/>
</dbReference>
<proteinExistence type="predicted"/>
<reference evidence="2" key="1">
    <citation type="submission" date="2018-05" db="EMBL/GenBank/DDBJ databases">
        <title>Draft genome of Mucuna pruriens seed.</title>
        <authorList>
            <person name="Nnadi N.E."/>
            <person name="Vos R."/>
            <person name="Hasami M.H."/>
            <person name="Devisetty U.K."/>
            <person name="Aguiy J.C."/>
        </authorList>
    </citation>
    <scope>NUCLEOTIDE SEQUENCE [LARGE SCALE GENOMIC DNA]</scope>
    <source>
        <strain evidence="2">JCA_2017</strain>
    </source>
</reference>
<dbReference type="GO" id="GO:0004523">
    <property type="term" value="F:RNA-DNA hybrid ribonuclease activity"/>
    <property type="evidence" value="ECO:0007669"/>
    <property type="project" value="InterPro"/>
</dbReference>
<dbReference type="Pfam" id="PF13456">
    <property type="entry name" value="RVT_3"/>
    <property type="match status" value="1"/>
</dbReference>
<evidence type="ECO:0000313" key="3">
    <source>
        <dbReference type="Proteomes" id="UP000257109"/>
    </source>
</evidence>
<gene>
    <name evidence="2" type="ORF">CR513_33665</name>
</gene>
<feature type="non-terminal residue" evidence="2">
    <location>
        <position position="1"/>
    </location>
</feature>
<dbReference type="CDD" id="cd09279">
    <property type="entry name" value="RNase_HI_like"/>
    <property type="match status" value="1"/>
</dbReference>
<dbReference type="OrthoDB" id="1934793at2759"/>
<dbReference type="InterPro" id="IPR002156">
    <property type="entry name" value="RNaseH_domain"/>
</dbReference>